<dbReference type="eggNOG" id="COG2801">
    <property type="taxonomic scope" value="Bacteria"/>
</dbReference>
<feature type="region of interest" description="Disordered" evidence="1">
    <location>
        <begin position="386"/>
        <end position="407"/>
    </location>
</feature>
<dbReference type="EnsemblBacteria" id="CAQ45966">
    <property type="protein sequence ID" value="CAQ45966"/>
    <property type="gene ID" value="Smlt2482"/>
</dbReference>
<organism evidence="2 3">
    <name type="scientific">Stenotrophomonas maltophilia (strain K279a)</name>
    <dbReference type="NCBI Taxonomy" id="522373"/>
    <lineage>
        <taxon>Bacteria</taxon>
        <taxon>Pseudomonadati</taxon>
        <taxon>Pseudomonadota</taxon>
        <taxon>Gammaproteobacteria</taxon>
        <taxon>Lysobacterales</taxon>
        <taxon>Lysobacteraceae</taxon>
        <taxon>Stenotrophomonas</taxon>
        <taxon>Stenotrophomonas maltophilia group</taxon>
    </lineage>
</organism>
<dbReference type="KEGG" id="sml:Smlt2482"/>
<evidence type="ECO:0008006" key="4">
    <source>
        <dbReference type="Google" id="ProtNLM"/>
    </source>
</evidence>
<accession>B2FS63</accession>
<reference evidence="2 3" key="1">
    <citation type="journal article" date="2008" name="Genome Biol.">
        <title>The complete genome, comparative and functional analysis of Stenotrophomonas maltophilia reveals an organism heavily shielded by drug resistance determinants.</title>
        <authorList>
            <person name="Crossman L.C."/>
            <person name="Gould V.C."/>
            <person name="Dow J.M."/>
            <person name="Vernikos G.S."/>
            <person name="Okazaki A."/>
            <person name="Sebaihia M."/>
            <person name="Saunders D."/>
            <person name="Arrowsmith C."/>
            <person name="Carver T."/>
            <person name="Peters N."/>
            <person name="Adlem E."/>
            <person name="Kerhornou A."/>
            <person name="Lord A."/>
            <person name="Murphy L."/>
            <person name="Seeger K."/>
            <person name="Squares R."/>
            <person name="Rutter S."/>
            <person name="Quail M.A."/>
            <person name="Rajandream M.A."/>
            <person name="Harris D."/>
            <person name="Churcher C."/>
            <person name="Bentley S.D."/>
            <person name="Parkhill J."/>
            <person name="Thomson N.R."/>
            <person name="Avison M.B."/>
        </authorList>
    </citation>
    <scope>NUCLEOTIDE SEQUENCE [LARGE SCALE GENOMIC DNA]</scope>
    <source>
        <strain evidence="2 3">K279a</strain>
    </source>
</reference>
<dbReference type="HOGENOM" id="CLU_029112_0_0_6"/>
<feature type="compositionally biased region" description="Polar residues" evidence="1">
    <location>
        <begin position="386"/>
        <end position="396"/>
    </location>
</feature>
<dbReference type="EMBL" id="AM743169">
    <property type="protein sequence ID" value="CAQ45966.1"/>
    <property type="molecule type" value="Genomic_DNA"/>
</dbReference>
<evidence type="ECO:0000313" key="3">
    <source>
        <dbReference type="Proteomes" id="UP000008840"/>
    </source>
</evidence>
<protein>
    <recommendedName>
        <fullName evidence="4">Integrase catalytic domain-containing protein</fullName>
    </recommendedName>
</protein>
<dbReference type="InterPro" id="IPR036397">
    <property type="entry name" value="RNaseH_sf"/>
</dbReference>
<keyword evidence="3" id="KW-1185">Reference proteome</keyword>
<feature type="compositionally biased region" description="Basic and acidic residues" evidence="1">
    <location>
        <begin position="397"/>
        <end position="407"/>
    </location>
</feature>
<sequence>MTAQSKFNRRTLPANLANYREWPACETNQLDPADLALFEQRRKALVAYLGGVRTAEIASQFGIERTEVLRYLNRCVAVMDDGRIAGWAGLIKGFRTQAPTRIKPVGAMPSQSFGGYTGALSALLDSQPNVHLALDKYLATGVTPDGEKRGRITNKEAHQIFLNLCRDAGLGKNQWPFCVGRYGREAIWVYVKQFFNSNHEKVASLQYGEECRQRSRRPGKQPEGPIALAPFEIVEADEHTADIIFAVGVNTPKGIKYVPSRRMTLIVIADRFTNFILGWDIVVRRTISSSDFLRCIDHASAGQCLSNQLQHALEATLSVEAGDPELRLGFGSLFVDNALAHLSDTVADRVRAETGAAISFGAIRRPKRRSLVERVFGWMASSVFQQSPATTGNSPTDPRRNQPERQAVRHKVTLEKLMEETAKAVAHWNSTPTEANYGSSPTDQMLEYYAPGSGCLAPLGPPRPVLTPPLRVDVASATVRGSQKKGRLPRVSYASVEYGSPILATRWDLIGQAVTLHADPYDISRVHAYVGDGRELGELVPLSARWRYPHSRELRRLLRSKIEGARDAPFADIVGVELQELAQKALDTCARAPRTTHAATVLAEEKRKGYAPSKTPTNAGKRVNTQTLASRVRKSRDIDFSIIGK</sequence>
<evidence type="ECO:0000313" key="2">
    <source>
        <dbReference type="EMBL" id="CAQ45966.1"/>
    </source>
</evidence>
<dbReference type="Proteomes" id="UP000008840">
    <property type="component" value="Chromosome"/>
</dbReference>
<dbReference type="GO" id="GO:0003676">
    <property type="term" value="F:nucleic acid binding"/>
    <property type="evidence" value="ECO:0007669"/>
    <property type="project" value="InterPro"/>
</dbReference>
<evidence type="ECO:0000256" key="1">
    <source>
        <dbReference type="SAM" id="MobiDB-lite"/>
    </source>
</evidence>
<gene>
    <name evidence="2" type="ordered locus">Smlt2482</name>
</gene>
<dbReference type="Gene3D" id="3.30.420.10">
    <property type="entry name" value="Ribonuclease H-like superfamily/Ribonuclease H"/>
    <property type="match status" value="1"/>
</dbReference>
<proteinExistence type="predicted"/>
<name>B2FS63_STRMK</name>
<dbReference type="AlphaFoldDB" id="B2FS63"/>